<evidence type="ECO:0000256" key="9">
    <source>
        <dbReference type="ARBA" id="ARBA00022777"/>
    </source>
</evidence>
<dbReference type="GO" id="GO:0005524">
    <property type="term" value="F:ATP binding"/>
    <property type="evidence" value="ECO:0007669"/>
    <property type="project" value="UniProtKB-KW"/>
</dbReference>
<evidence type="ECO:0000259" key="15">
    <source>
        <dbReference type="PROSITE" id="PS50011"/>
    </source>
</evidence>
<dbReference type="AlphaFoldDB" id="A0A9P0ZUL4"/>
<keyword evidence="14" id="KW-0325">Glycoprotein</keyword>
<dbReference type="InterPro" id="IPR000719">
    <property type="entry name" value="Prot_kinase_dom"/>
</dbReference>
<dbReference type="InterPro" id="IPR008271">
    <property type="entry name" value="Ser/Thr_kinase_AS"/>
</dbReference>
<dbReference type="GO" id="GO:0004674">
    <property type="term" value="F:protein serine/threonine kinase activity"/>
    <property type="evidence" value="ECO:0007669"/>
    <property type="project" value="UniProtKB-KW"/>
</dbReference>
<evidence type="ECO:0000256" key="3">
    <source>
        <dbReference type="ARBA" id="ARBA00022553"/>
    </source>
</evidence>
<feature type="domain" description="Protein kinase" evidence="15">
    <location>
        <begin position="1"/>
        <end position="221"/>
    </location>
</feature>
<dbReference type="InterPro" id="IPR011009">
    <property type="entry name" value="Kinase-like_dom_sf"/>
</dbReference>
<sequence length="280" mass="31528">MHRANICTIYLIRPLCARTHTYKQGFHWFIGSRHNFIQFNWRTRVKICMGVARGLAFLHEEAQPRIVHRDIKASNILLDSDLNPKIADFGLAKLFPNDVTHISTRVAGTQGYLAPEYAMLSRLTRKADVYSFGVLLLEIVSGRCHTNTRLPVNDQYLLERAWRLYQRGEVVQVVDASLGEDFNRDEACRYVKIALLCTQTMPKNRPSMSTLLKMLTGDVAMDDSVIAEPGLLTELMSLKGQKREKLFTPSTGSGNSSSSGNMMMATSQATMTFSSFNGVR</sequence>
<evidence type="ECO:0000256" key="5">
    <source>
        <dbReference type="ARBA" id="ARBA00022692"/>
    </source>
</evidence>
<comment type="caution">
    <text evidence="16">The sequence shown here is derived from an EMBL/GenBank/DDBJ whole genome shotgun (WGS) entry which is preliminary data.</text>
</comment>
<reference evidence="16" key="1">
    <citation type="submission" date="2022-07" db="EMBL/GenBank/DDBJ databases">
        <authorList>
            <person name="Macas J."/>
            <person name="Novak P."/>
            <person name="Neumann P."/>
        </authorList>
    </citation>
    <scope>NUCLEOTIDE SEQUENCE</scope>
</reference>
<keyword evidence="13" id="KW-0675">Receptor</keyword>
<evidence type="ECO:0000256" key="8">
    <source>
        <dbReference type="ARBA" id="ARBA00022741"/>
    </source>
</evidence>
<dbReference type="GO" id="GO:0016020">
    <property type="term" value="C:membrane"/>
    <property type="evidence" value="ECO:0007669"/>
    <property type="project" value="UniProtKB-SubCell"/>
</dbReference>
<keyword evidence="7" id="KW-0677">Repeat</keyword>
<proteinExistence type="predicted"/>
<evidence type="ECO:0000313" key="17">
    <source>
        <dbReference type="Proteomes" id="UP001152484"/>
    </source>
</evidence>
<organism evidence="16 17">
    <name type="scientific">Cuscuta europaea</name>
    <name type="common">European dodder</name>
    <dbReference type="NCBI Taxonomy" id="41803"/>
    <lineage>
        <taxon>Eukaryota</taxon>
        <taxon>Viridiplantae</taxon>
        <taxon>Streptophyta</taxon>
        <taxon>Embryophyta</taxon>
        <taxon>Tracheophyta</taxon>
        <taxon>Spermatophyta</taxon>
        <taxon>Magnoliopsida</taxon>
        <taxon>eudicotyledons</taxon>
        <taxon>Gunneridae</taxon>
        <taxon>Pentapetalae</taxon>
        <taxon>asterids</taxon>
        <taxon>lamiids</taxon>
        <taxon>Solanales</taxon>
        <taxon>Convolvulaceae</taxon>
        <taxon>Cuscuteae</taxon>
        <taxon>Cuscuta</taxon>
        <taxon>Cuscuta subgen. Cuscuta</taxon>
    </lineage>
</organism>
<accession>A0A9P0ZUL4</accession>
<keyword evidence="17" id="KW-1185">Reference proteome</keyword>
<evidence type="ECO:0000256" key="14">
    <source>
        <dbReference type="ARBA" id="ARBA00023180"/>
    </source>
</evidence>
<evidence type="ECO:0000256" key="6">
    <source>
        <dbReference type="ARBA" id="ARBA00022729"/>
    </source>
</evidence>
<keyword evidence="12" id="KW-0472">Membrane</keyword>
<evidence type="ECO:0000256" key="2">
    <source>
        <dbReference type="ARBA" id="ARBA00022527"/>
    </source>
</evidence>
<protein>
    <recommendedName>
        <fullName evidence="15">Protein kinase domain-containing protein</fullName>
    </recommendedName>
</protein>
<evidence type="ECO:0000256" key="10">
    <source>
        <dbReference type="ARBA" id="ARBA00022840"/>
    </source>
</evidence>
<comment type="subcellular location">
    <subcellularLocation>
        <location evidence="1">Membrane</location>
        <topology evidence="1">Single-pass membrane protein</topology>
    </subcellularLocation>
</comment>
<dbReference type="PANTHER" id="PTHR47973">
    <property type="entry name" value="CYSTEINE-RICH RECEPTOR-LIKE PROTEIN KINASE 3"/>
    <property type="match status" value="1"/>
</dbReference>
<keyword evidence="6" id="KW-0732">Signal</keyword>
<dbReference type="PROSITE" id="PS50011">
    <property type="entry name" value="PROTEIN_KINASE_DOM"/>
    <property type="match status" value="1"/>
</dbReference>
<evidence type="ECO:0000256" key="12">
    <source>
        <dbReference type="ARBA" id="ARBA00023136"/>
    </source>
</evidence>
<keyword evidence="10" id="KW-0067">ATP-binding</keyword>
<dbReference type="Proteomes" id="UP001152484">
    <property type="component" value="Unassembled WGS sequence"/>
</dbReference>
<dbReference type="SMART" id="SM00220">
    <property type="entry name" value="S_TKc"/>
    <property type="match status" value="1"/>
</dbReference>
<evidence type="ECO:0000313" key="16">
    <source>
        <dbReference type="EMBL" id="CAH9115633.1"/>
    </source>
</evidence>
<evidence type="ECO:0000256" key="13">
    <source>
        <dbReference type="ARBA" id="ARBA00023170"/>
    </source>
</evidence>
<dbReference type="InterPro" id="IPR052059">
    <property type="entry name" value="CR_Ser/Thr_kinase"/>
</dbReference>
<dbReference type="FunFam" id="1.10.510.10:FF:000044">
    <property type="entry name" value="Putative LRR receptor-like serine/threonine-protein kinase"/>
    <property type="match status" value="1"/>
</dbReference>
<keyword evidence="8" id="KW-0547">Nucleotide-binding</keyword>
<keyword evidence="3" id="KW-0597">Phosphoprotein</keyword>
<dbReference type="PROSITE" id="PS00108">
    <property type="entry name" value="PROTEIN_KINASE_ST"/>
    <property type="match status" value="1"/>
</dbReference>
<evidence type="ECO:0000256" key="1">
    <source>
        <dbReference type="ARBA" id="ARBA00004167"/>
    </source>
</evidence>
<dbReference type="SUPFAM" id="SSF56112">
    <property type="entry name" value="Protein kinase-like (PK-like)"/>
    <property type="match status" value="1"/>
</dbReference>
<dbReference type="OrthoDB" id="4062651at2759"/>
<evidence type="ECO:0000256" key="4">
    <source>
        <dbReference type="ARBA" id="ARBA00022679"/>
    </source>
</evidence>
<name>A0A9P0ZUL4_CUSEU</name>
<keyword evidence="2" id="KW-0723">Serine/threonine-protein kinase</keyword>
<dbReference type="Pfam" id="PF00069">
    <property type="entry name" value="Pkinase"/>
    <property type="match status" value="1"/>
</dbReference>
<dbReference type="EMBL" id="CAMAPE010000068">
    <property type="protein sequence ID" value="CAH9115633.1"/>
    <property type="molecule type" value="Genomic_DNA"/>
</dbReference>
<evidence type="ECO:0000256" key="11">
    <source>
        <dbReference type="ARBA" id="ARBA00022989"/>
    </source>
</evidence>
<keyword evidence="9" id="KW-0418">Kinase</keyword>
<gene>
    <name evidence="16" type="ORF">CEURO_LOCUS20870</name>
</gene>
<dbReference type="Gene3D" id="1.10.510.10">
    <property type="entry name" value="Transferase(Phosphotransferase) domain 1"/>
    <property type="match status" value="1"/>
</dbReference>
<keyword evidence="5" id="KW-0812">Transmembrane</keyword>
<keyword evidence="11" id="KW-1133">Transmembrane helix</keyword>
<evidence type="ECO:0000256" key="7">
    <source>
        <dbReference type="ARBA" id="ARBA00022737"/>
    </source>
</evidence>
<keyword evidence="4" id="KW-0808">Transferase</keyword>